<dbReference type="Gene3D" id="3.40.50.10190">
    <property type="entry name" value="BRCT domain"/>
    <property type="match status" value="2"/>
</dbReference>
<evidence type="ECO:0000256" key="1">
    <source>
        <dbReference type="ARBA" id="ARBA00004123"/>
    </source>
</evidence>
<evidence type="ECO:0000256" key="9">
    <source>
        <dbReference type="SAM" id="MobiDB-lite"/>
    </source>
</evidence>
<dbReference type="Pfam" id="PF16589">
    <property type="entry name" value="BRCT_2"/>
    <property type="match status" value="1"/>
</dbReference>
<dbReference type="InterPro" id="IPR001357">
    <property type="entry name" value="BRCT_dom"/>
</dbReference>
<dbReference type="Proteomes" id="UP000663868">
    <property type="component" value="Unassembled WGS sequence"/>
</dbReference>
<dbReference type="GO" id="GO:0045944">
    <property type="term" value="P:positive regulation of transcription by RNA polymerase II"/>
    <property type="evidence" value="ECO:0007669"/>
    <property type="project" value="TreeGrafter"/>
</dbReference>
<evidence type="ECO:0000256" key="3">
    <source>
        <dbReference type="ARBA" id="ARBA00022763"/>
    </source>
</evidence>
<feature type="domain" description="Homeobox" evidence="10">
    <location>
        <begin position="96"/>
        <end position="142"/>
    </location>
</feature>
<dbReference type="EMBL" id="CAJOBB010000643">
    <property type="protein sequence ID" value="CAF3722168.1"/>
    <property type="molecule type" value="Genomic_DNA"/>
</dbReference>
<dbReference type="InterPro" id="IPR001356">
    <property type="entry name" value="HD"/>
</dbReference>
<feature type="domain" description="BRCT" evidence="11">
    <location>
        <begin position="307"/>
        <end position="412"/>
    </location>
</feature>
<comment type="caution">
    <text evidence="12">The sequence shown here is derived from an EMBL/GenBank/DDBJ whole genome shotgun (WGS) entry which is preliminary data.</text>
</comment>
<evidence type="ECO:0000256" key="7">
    <source>
        <dbReference type="ARBA" id="ARBA00023242"/>
    </source>
</evidence>
<dbReference type="GO" id="GO:0004842">
    <property type="term" value="F:ubiquitin-protein transferase activity"/>
    <property type="evidence" value="ECO:0007669"/>
    <property type="project" value="TreeGrafter"/>
</dbReference>
<comment type="subcellular location">
    <subcellularLocation>
        <location evidence="1 8">Nucleus</location>
    </subcellularLocation>
</comment>
<evidence type="ECO:0000256" key="2">
    <source>
        <dbReference type="ARBA" id="ARBA00022737"/>
    </source>
</evidence>
<dbReference type="Gene3D" id="1.10.10.60">
    <property type="entry name" value="Homeodomain-like"/>
    <property type="match status" value="1"/>
</dbReference>
<feature type="region of interest" description="Disordered" evidence="9">
    <location>
        <begin position="55"/>
        <end position="76"/>
    </location>
</feature>
<dbReference type="PROSITE" id="PS50172">
    <property type="entry name" value="BRCT"/>
    <property type="match status" value="2"/>
</dbReference>
<accession>A0A814N7L2</accession>
<evidence type="ECO:0000313" key="14">
    <source>
        <dbReference type="Proteomes" id="UP000663860"/>
    </source>
</evidence>
<dbReference type="SUPFAM" id="SSF46689">
    <property type="entry name" value="Homeodomain-like"/>
    <property type="match status" value="1"/>
</dbReference>
<evidence type="ECO:0000259" key="11">
    <source>
        <dbReference type="PROSITE" id="PS50172"/>
    </source>
</evidence>
<protein>
    <submittedName>
        <fullName evidence="12">Uncharacterized protein</fullName>
    </submittedName>
</protein>
<name>A0A814N7L2_9BILA</name>
<dbReference type="AlphaFoldDB" id="A0A814N7L2"/>
<evidence type="ECO:0000313" key="12">
    <source>
        <dbReference type="EMBL" id="CAF1088973.1"/>
    </source>
</evidence>
<dbReference type="InterPro" id="IPR008422">
    <property type="entry name" value="KN_HD"/>
</dbReference>
<dbReference type="InterPro" id="IPR009057">
    <property type="entry name" value="Homeodomain-like_sf"/>
</dbReference>
<proteinExistence type="predicted"/>
<dbReference type="InterPro" id="IPR036420">
    <property type="entry name" value="BRCT_dom_sf"/>
</dbReference>
<dbReference type="SUPFAM" id="SSF52113">
    <property type="entry name" value="BRCT domain"/>
    <property type="match status" value="2"/>
</dbReference>
<evidence type="ECO:0000259" key="10">
    <source>
        <dbReference type="PROSITE" id="PS50071"/>
    </source>
</evidence>
<dbReference type="PROSITE" id="PS50071">
    <property type="entry name" value="HOMEOBOX_2"/>
    <property type="match status" value="1"/>
</dbReference>
<gene>
    <name evidence="12" type="ORF">IZO911_LOCUS22389</name>
    <name evidence="13" type="ORF">KXQ929_LOCUS12479</name>
</gene>
<dbReference type="SMART" id="SM00389">
    <property type="entry name" value="HOX"/>
    <property type="match status" value="1"/>
</dbReference>
<feature type="DNA-binding region" description="Homeobox" evidence="8">
    <location>
        <begin position="98"/>
        <end position="143"/>
    </location>
</feature>
<feature type="compositionally biased region" description="Basic and acidic residues" evidence="9">
    <location>
        <begin position="58"/>
        <end position="76"/>
    </location>
</feature>
<keyword evidence="3" id="KW-0227">DNA damage</keyword>
<dbReference type="SMART" id="SM00292">
    <property type="entry name" value="BRCT"/>
    <property type="match status" value="2"/>
</dbReference>
<dbReference type="InterPro" id="IPR031099">
    <property type="entry name" value="BRCA1-associated"/>
</dbReference>
<evidence type="ECO:0000256" key="6">
    <source>
        <dbReference type="ARBA" id="ARBA00023204"/>
    </source>
</evidence>
<evidence type="ECO:0000256" key="8">
    <source>
        <dbReference type="PROSITE-ProRule" id="PRU00108"/>
    </source>
</evidence>
<organism evidence="12 14">
    <name type="scientific">Adineta steineri</name>
    <dbReference type="NCBI Taxonomy" id="433720"/>
    <lineage>
        <taxon>Eukaryota</taxon>
        <taxon>Metazoa</taxon>
        <taxon>Spiralia</taxon>
        <taxon>Gnathifera</taxon>
        <taxon>Rotifera</taxon>
        <taxon>Eurotatoria</taxon>
        <taxon>Bdelloidea</taxon>
        <taxon>Adinetida</taxon>
        <taxon>Adinetidae</taxon>
        <taxon>Adineta</taxon>
    </lineage>
</organism>
<evidence type="ECO:0000313" key="13">
    <source>
        <dbReference type="EMBL" id="CAF3722168.1"/>
    </source>
</evidence>
<keyword evidence="4 8" id="KW-0238">DNA-binding</keyword>
<dbReference type="GO" id="GO:0031436">
    <property type="term" value="C:BRCA1-BARD1 complex"/>
    <property type="evidence" value="ECO:0007669"/>
    <property type="project" value="TreeGrafter"/>
</dbReference>
<dbReference type="GO" id="GO:0070531">
    <property type="term" value="C:BRCA1-A complex"/>
    <property type="evidence" value="ECO:0007669"/>
    <property type="project" value="TreeGrafter"/>
</dbReference>
<keyword evidence="7 8" id="KW-0539">Nucleus</keyword>
<keyword evidence="6" id="KW-0234">DNA repair</keyword>
<reference evidence="12" key="1">
    <citation type="submission" date="2021-02" db="EMBL/GenBank/DDBJ databases">
        <authorList>
            <person name="Nowell W R."/>
        </authorList>
    </citation>
    <scope>NUCLEOTIDE SEQUENCE</scope>
</reference>
<dbReference type="PANTHER" id="PTHR13763">
    <property type="entry name" value="BREAST CANCER TYPE 1 SUSCEPTIBILITY PROTEIN BRCA1"/>
    <property type="match status" value="1"/>
</dbReference>
<evidence type="ECO:0000256" key="4">
    <source>
        <dbReference type="ARBA" id="ARBA00023125"/>
    </source>
</evidence>
<keyword evidence="5 8" id="KW-0371">Homeobox</keyword>
<dbReference type="GO" id="GO:0000724">
    <property type="term" value="P:double-strand break repair via homologous recombination"/>
    <property type="evidence" value="ECO:0007669"/>
    <property type="project" value="TreeGrafter"/>
</dbReference>
<dbReference type="EMBL" id="CAJNOE010000249">
    <property type="protein sequence ID" value="CAF1088973.1"/>
    <property type="molecule type" value="Genomic_DNA"/>
</dbReference>
<dbReference type="PANTHER" id="PTHR13763:SF0">
    <property type="entry name" value="BREAST CANCER TYPE 1 SUSCEPTIBILITY PROTEIN"/>
    <property type="match status" value="1"/>
</dbReference>
<evidence type="ECO:0000256" key="5">
    <source>
        <dbReference type="ARBA" id="ARBA00023155"/>
    </source>
</evidence>
<sequence length="414" mass="47930">MLSNNSLVDIVILTSGSSLTDMLNQQPCSTTDSNNSTVVKFIKATKSYCQQTQNSKSNCKDNRILPTKKNDDTMSEEKLSTLFKTTGRERNSTGPLKQWLYQNQDHPYPNENEREELIKKTNMSSSQITIWFTNARAKMRKENRLPVKINGKKQKKIEGDHDDDLHELKKILDLSFSSDDNTNESIIDSLLQCNEKRIVVAYSCLNIQQITNLRCFVVQHSNEISISDCIDDHTTHLIIGNEEKPLLCPLTMKLFQSIARHLYVISYEWINECLNQNHIVDEINYEIRGDIPFGEYHDGMRKSRLSKQMKLFENCKFFILCDDCQDNMTKNELASLIQLCHGSLLNTFPLTTDIDDSILTIVLCYELLPFDNLNQQELFILSRSNGVHFLHPEWILESIVQFSLQPFECYEEKF</sequence>
<dbReference type="Pfam" id="PF05920">
    <property type="entry name" value="Homeobox_KN"/>
    <property type="match status" value="1"/>
</dbReference>
<dbReference type="GO" id="GO:0003677">
    <property type="term" value="F:DNA binding"/>
    <property type="evidence" value="ECO:0007669"/>
    <property type="project" value="UniProtKB-UniRule"/>
</dbReference>
<dbReference type="CDD" id="cd00086">
    <property type="entry name" value="homeodomain"/>
    <property type="match status" value="1"/>
</dbReference>
<dbReference type="Proteomes" id="UP000663860">
    <property type="component" value="Unassembled WGS sequence"/>
</dbReference>
<feature type="domain" description="BRCT" evidence="11">
    <location>
        <begin position="225"/>
        <end position="287"/>
    </location>
</feature>
<dbReference type="Pfam" id="PF00533">
    <property type="entry name" value="BRCT"/>
    <property type="match status" value="1"/>
</dbReference>
<keyword evidence="2" id="KW-0677">Repeat</keyword>